<dbReference type="Proteomes" id="UP001595443">
    <property type="component" value="Unassembled WGS sequence"/>
</dbReference>
<reference evidence="3" key="1">
    <citation type="journal article" date="2019" name="Int. J. Syst. Evol. Microbiol.">
        <title>The Global Catalogue of Microorganisms (GCM) 10K type strain sequencing project: providing services to taxonomists for standard genome sequencing and annotation.</title>
        <authorList>
            <consortium name="The Broad Institute Genomics Platform"/>
            <consortium name="The Broad Institute Genome Sequencing Center for Infectious Disease"/>
            <person name="Wu L."/>
            <person name="Ma J."/>
        </authorList>
    </citation>
    <scope>NUCLEOTIDE SEQUENCE [LARGE SCALE GENOMIC DNA]</scope>
    <source>
        <strain evidence="3">KCTC 62192</strain>
    </source>
</reference>
<feature type="transmembrane region" description="Helical" evidence="1">
    <location>
        <begin position="44"/>
        <end position="64"/>
    </location>
</feature>
<protein>
    <submittedName>
        <fullName evidence="2">Uncharacterized protein</fullName>
    </submittedName>
</protein>
<name>A0ABV7AE88_9RHOB</name>
<keyword evidence="1" id="KW-0812">Transmembrane</keyword>
<accession>A0ABV7AE88</accession>
<gene>
    <name evidence="2" type="ORF">ACFOES_04560</name>
</gene>
<sequence>MRELALGAAGALALGTLVAAASHLGAAEWRACAGLPRLPVAWLPLALLAGWAALWTAPFTLAAAGAPSPRLRRVQLVALAVLLVVLASGLRPPASLQDCARPLFDLRILAWLLPLLAVPLQLAARRIGQPRA</sequence>
<dbReference type="RefSeq" id="WP_377831993.1">
    <property type="nucleotide sequence ID" value="NZ_JBHRSK010000004.1"/>
</dbReference>
<feature type="transmembrane region" description="Helical" evidence="1">
    <location>
        <begin position="106"/>
        <end position="124"/>
    </location>
</feature>
<keyword evidence="1" id="KW-0472">Membrane</keyword>
<evidence type="ECO:0000313" key="2">
    <source>
        <dbReference type="EMBL" id="MFC2967357.1"/>
    </source>
</evidence>
<dbReference type="InterPro" id="IPR018130">
    <property type="entry name" value="Ribosomal_uS2_CS"/>
</dbReference>
<evidence type="ECO:0000256" key="1">
    <source>
        <dbReference type="SAM" id="Phobius"/>
    </source>
</evidence>
<keyword evidence="3" id="KW-1185">Reference proteome</keyword>
<proteinExistence type="predicted"/>
<comment type="caution">
    <text evidence="2">The sequence shown here is derived from an EMBL/GenBank/DDBJ whole genome shotgun (WGS) entry which is preliminary data.</text>
</comment>
<dbReference type="EMBL" id="JBHRSK010000004">
    <property type="protein sequence ID" value="MFC2967357.1"/>
    <property type="molecule type" value="Genomic_DNA"/>
</dbReference>
<dbReference type="PROSITE" id="PS00962">
    <property type="entry name" value="RIBOSOMAL_S2_1"/>
    <property type="match status" value="1"/>
</dbReference>
<keyword evidence="1" id="KW-1133">Transmembrane helix</keyword>
<feature type="transmembrane region" description="Helical" evidence="1">
    <location>
        <begin position="76"/>
        <end position="94"/>
    </location>
</feature>
<organism evidence="2 3">
    <name type="scientific">Acidimangrovimonas pyrenivorans</name>
    <dbReference type="NCBI Taxonomy" id="2030798"/>
    <lineage>
        <taxon>Bacteria</taxon>
        <taxon>Pseudomonadati</taxon>
        <taxon>Pseudomonadota</taxon>
        <taxon>Alphaproteobacteria</taxon>
        <taxon>Rhodobacterales</taxon>
        <taxon>Paracoccaceae</taxon>
        <taxon>Acidimangrovimonas</taxon>
    </lineage>
</organism>
<evidence type="ECO:0000313" key="3">
    <source>
        <dbReference type="Proteomes" id="UP001595443"/>
    </source>
</evidence>